<dbReference type="AlphaFoldDB" id="A0A4Y2F669"/>
<proteinExistence type="predicted"/>
<evidence type="ECO:0008006" key="4">
    <source>
        <dbReference type="Google" id="ProtNLM"/>
    </source>
</evidence>
<reference evidence="2 3" key="1">
    <citation type="journal article" date="2019" name="Sci. Rep.">
        <title>Orb-weaving spider Araneus ventricosus genome elucidates the spidroin gene catalogue.</title>
        <authorList>
            <person name="Kono N."/>
            <person name="Nakamura H."/>
            <person name="Ohtoshi R."/>
            <person name="Moran D.A.P."/>
            <person name="Shinohara A."/>
            <person name="Yoshida Y."/>
            <person name="Fujiwara M."/>
            <person name="Mori M."/>
            <person name="Tomita M."/>
            <person name="Arakawa K."/>
        </authorList>
    </citation>
    <scope>NUCLEOTIDE SEQUENCE [LARGE SCALE GENOMIC DNA]</scope>
</reference>
<accession>A0A4Y2F669</accession>
<feature type="chain" id="PRO_5021466050" description="Secreted protein" evidence="1">
    <location>
        <begin position="19"/>
        <end position="133"/>
    </location>
</feature>
<feature type="signal peptide" evidence="1">
    <location>
        <begin position="1"/>
        <end position="18"/>
    </location>
</feature>
<evidence type="ECO:0000313" key="2">
    <source>
        <dbReference type="EMBL" id="GBM36068.1"/>
    </source>
</evidence>
<keyword evidence="1" id="KW-0732">Signal</keyword>
<dbReference type="EMBL" id="BGPR01249064">
    <property type="protein sequence ID" value="GBM36068.1"/>
    <property type="molecule type" value="Genomic_DNA"/>
</dbReference>
<comment type="caution">
    <text evidence="2">The sequence shown here is derived from an EMBL/GenBank/DDBJ whole genome shotgun (WGS) entry which is preliminary data.</text>
</comment>
<protein>
    <recommendedName>
        <fullName evidence="4">Secreted protein</fullName>
    </recommendedName>
</protein>
<evidence type="ECO:0000313" key="3">
    <source>
        <dbReference type="Proteomes" id="UP000499080"/>
    </source>
</evidence>
<gene>
    <name evidence="2" type="ORF">AVEN_57715_1</name>
</gene>
<keyword evidence="3" id="KW-1185">Reference proteome</keyword>
<dbReference type="Proteomes" id="UP000499080">
    <property type="component" value="Unassembled WGS sequence"/>
</dbReference>
<organism evidence="2 3">
    <name type="scientific">Araneus ventricosus</name>
    <name type="common">Orbweaver spider</name>
    <name type="synonym">Epeira ventricosa</name>
    <dbReference type="NCBI Taxonomy" id="182803"/>
    <lineage>
        <taxon>Eukaryota</taxon>
        <taxon>Metazoa</taxon>
        <taxon>Ecdysozoa</taxon>
        <taxon>Arthropoda</taxon>
        <taxon>Chelicerata</taxon>
        <taxon>Arachnida</taxon>
        <taxon>Araneae</taxon>
        <taxon>Araneomorphae</taxon>
        <taxon>Entelegynae</taxon>
        <taxon>Araneoidea</taxon>
        <taxon>Araneidae</taxon>
        <taxon>Araneus</taxon>
    </lineage>
</organism>
<name>A0A4Y2F669_ARAVE</name>
<sequence>MRLPYVLIVHVLVQSVKPLVLDAKARVGRSHVVEFIKQHRSVRRLEEMPASLWHRPLSERKVGLYQERVVVPAKSSPHVGVAQSSLHGSRESFLQLFEMDFAGLERCNLAGFHGGSHEIVSQNLITPSPRRAL</sequence>
<evidence type="ECO:0000256" key="1">
    <source>
        <dbReference type="SAM" id="SignalP"/>
    </source>
</evidence>